<protein>
    <submittedName>
        <fullName evidence="2">Uncharacterized protein</fullName>
    </submittedName>
</protein>
<evidence type="ECO:0000313" key="3">
    <source>
        <dbReference type="Proteomes" id="UP000597762"/>
    </source>
</evidence>
<evidence type="ECO:0000256" key="1">
    <source>
        <dbReference type="SAM" id="Phobius"/>
    </source>
</evidence>
<feature type="transmembrane region" description="Helical" evidence="1">
    <location>
        <begin position="87"/>
        <end position="107"/>
    </location>
</feature>
<dbReference type="AlphaFoldDB" id="A0A812D810"/>
<keyword evidence="3" id="KW-1185">Reference proteome</keyword>
<accession>A0A812D810</accession>
<keyword evidence="1" id="KW-0812">Transmembrane</keyword>
<feature type="transmembrane region" description="Helical" evidence="1">
    <location>
        <begin position="50"/>
        <end position="75"/>
    </location>
</feature>
<keyword evidence="1" id="KW-1133">Transmembrane helix</keyword>
<dbReference type="Proteomes" id="UP000597762">
    <property type="component" value="Unassembled WGS sequence"/>
</dbReference>
<dbReference type="EMBL" id="CAHIKZ030002787">
    <property type="protein sequence ID" value="CAE1292233.1"/>
    <property type="molecule type" value="Genomic_DNA"/>
</dbReference>
<name>A0A812D810_ACAPH</name>
<proteinExistence type="predicted"/>
<feature type="transmembrane region" description="Helical" evidence="1">
    <location>
        <begin position="119"/>
        <end position="138"/>
    </location>
</feature>
<comment type="caution">
    <text evidence="2">The sequence shown here is derived from an EMBL/GenBank/DDBJ whole genome shotgun (WGS) entry which is preliminary data.</text>
</comment>
<reference evidence="2" key="1">
    <citation type="submission" date="2021-01" db="EMBL/GenBank/DDBJ databases">
        <authorList>
            <person name="Li R."/>
            <person name="Bekaert M."/>
        </authorList>
    </citation>
    <scope>NUCLEOTIDE SEQUENCE</scope>
    <source>
        <strain evidence="2">Farmed</strain>
    </source>
</reference>
<feature type="transmembrane region" description="Helical" evidence="1">
    <location>
        <begin position="14"/>
        <end position="38"/>
    </location>
</feature>
<organism evidence="2 3">
    <name type="scientific">Acanthosepion pharaonis</name>
    <name type="common">Pharaoh cuttlefish</name>
    <name type="synonym">Sepia pharaonis</name>
    <dbReference type="NCBI Taxonomy" id="158019"/>
    <lineage>
        <taxon>Eukaryota</taxon>
        <taxon>Metazoa</taxon>
        <taxon>Spiralia</taxon>
        <taxon>Lophotrochozoa</taxon>
        <taxon>Mollusca</taxon>
        <taxon>Cephalopoda</taxon>
        <taxon>Coleoidea</taxon>
        <taxon>Decapodiformes</taxon>
        <taxon>Sepiida</taxon>
        <taxon>Sepiina</taxon>
        <taxon>Sepiidae</taxon>
        <taxon>Acanthosepion</taxon>
    </lineage>
</organism>
<keyword evidence="1" id="KW-0472">Membrane</keyword>
<evidence type="ECO:0000313" key="2">
    <source>
        <dbReference type="EMBL" id="CAE1292233.1"/>
    </source>
</evidence>
<sequence length="168" mass="19541">MKLDFSPTPSMKGFPFSVICFSFLFFTLYPSLSLSHWIHPSPLERKQHTCALFSPTYPFLSLTNLSLFLSFRLLLLLSNFSYSPLSLFFFSSFMSFLFCTNTLPFFFSETPSLCRIQRFFFFFCFTLLKVKSELFTRISLFTSTTFYCNFLSFSSCLINFSSCLCSSS</sequence>
<gene>
    <name evidence="2" type="ORF">SPHA_49157</name>
</gene>